<evidence type="ECO:0000256" key="1">
    <source>
        <dbReference type="SAM" id="MobiDB-lite"/>
    </source>
</evidence>
<feature type="region of interest" description="Disordered" evidence="1">
    <location>
        <begin position="65"/>
        <end position="127"/>
    </location>
</feature>
<evidence type="ECO:0000313" key="2">
    <source>
        <dbReference type="EMBL" id="KAF6410748.1"/>
    </source>
</evidence>
<keyword evidence="3" id="KW-1185">Reference proteome</keyword>
<accession>A0A7J8CIS0</accession>
<sequence>MKSHRNEAVHSAPHSAQSPRLPLPRHRGRFCCPCWRGPPRCRCYSHLMGVAGPCSPLLFAIARPSQGPDPGISIAGQQLEHPTQHPGPQHRPGGGAGFVAVSRGGSGEGFAAEGDQRGGTRPSLRALPPLLGLLLGP</sequence>
<dbReference type="Proteomes" id="UP000593571">
    <property type="component" value="Unassembled WGS sequence"/>
</dbReference>
<name>A0A7J8CIS0_ROUAE</name>
<feature type="region of interest" description="Disordered" evidence="1">
    <location>
        <begin position="1"/>
        <end position="22"/>
    </location>
</feature>
<reference evidence="2 3" key="1">
    <citation type="journal article" date="2020" name="Nature">
        <title>Six reference-quality genomes reveal evolution of bat adaptations.</title>
        <authorList>
            <person name="Jebb D."/>
            <person name="Huang Z."/>
            <person name="Pippel M."/>
            <person name="Hughes G.M."/>
            <person name="Lavrichenko K."/>
            <person name="Devanna P."/>
            <person name="Winkler S."/>
            <person name="Jermiin L.S."/>
            <person name="Skirmuntt E.C."/>
            <person name="Katzourakis A."/>
            <person name="Burkitt-Gray L."/>
            <person name="Ray D.A."/>
            <person name="Sullivan K.A.M."/>
            <person name="Roscito J.G."/>
            <person name="Kirilenko B.M."/>
            <person name="Davalos L.M."/>
            <person name="Corthals A.P."/>
            <person name="Power M.L."/>
            <person name="Jones G."/>
            <person name="Ransome R.D."/>
            <person name="Dechmann D.K.N."/>
            <person name="Locatelli A.G."/>
            <person name="Puechmaille S.J."/>
            <person name="Fedrigo O."/>
            <person name="Jarvis E.D."/>
            <person name="Hiller M."/>
            <person name="Vernes S.C."/>
            <person name="Myers E.W."/>
            <person name="Teeling E.C."/>
        </authorList>
    </citation>
    <scope>NUCLEOTIDE SEQUENCE [LARGE SCALE GENOMIC DNA]</scope>
    <source>
        <strain evidence="2">MRouAeg1</strain>
        <tissue evidence="2">Muscle</tissue>
    </source>
</reference>
<protein>
    <submittedName>
        <fullName evidence="2">Uncharacterized protein</fullName>
    </submittedName>
</protein>
<evidence type="ECO:0000313" key="3">
    <source>
        <dbReference type="Proteomes" id="UP000593571"/>
    </source>
</evidence>
<organism evidence="2 3">
    <name type="scientific">Rousettus aegyptiacus</name>
    <name type="common">Egyptian fruit bat</name>
    <name type="synonym">Pteropus aegyptiacus</name>
    <dbReference type="NCBI Taxonomy" id="9407"/>
    <lineage>
        <taxon>Eukaryota</taxon>
        <taxon>Metazoa</taxon>
        <taxon>Chordata</taxon>
        <taxon>Craniata</taxon>
        <taxon>Vertebrata</taxon>
        <taxon>Euteleostomi</taxon>
        <taxon>Mammalia</taxon>
        <taxon>Eutheria</taxon>
        <taxon>Laurasiatheria</taxon>
        <taxon>Chiroptera</taxon>
        <taxon>Yinpterochiroptera</taxon>
        <taxon>Pteropodoidea</taxon>
        <taxon>Pteropodidae</taxon>
        <taxon>Rousettinae</taxon>
        <taxon>Rousettus</taxon>
    </lineage>
</organism>
<dbReference type="AlphaFoldDB" id="A0A7J8CIS0"/>
<proteinExistence type="predicted"/>
<gene>
    <name evidence="2" type="ORF">HJG63_009189</name>
</gene>
<dbReference type="EMBL" id="JACASE010000014">
    <property type="protein sequence ID" value="KAF6410748.1"/>
    <property type="molecule type" value="Genomic_DNA"/>
</dbReference>
<comment type="caution">
    <text evidence="2">The sequence shown here is derived from an EMBL/GenBank/DDBJ whole genome shotgun (WGS) entry which is preliminary data.</text>
</comment>